<keyword evidence="2" id="KW-1185">Reference proteome</keyword>
<reference evidence="1" key="1">
    <citation type="journal article" date="2014" name="Int. J. Syst. Evol. Microbiol.">
        <title>Complete genome sequence of Corynebacterium casei LMG S-19264T (=DSM 44701T), isolated from a smear-ripened cheese.</title>
        <authorList>
            <consortium name="US DOE Joint Genome Institute (JGI-PGF)"/>
            <person name="Walter F."/>
            <person name="Albersmeier A."/>
            <person name="Kalinowski J."/>
            <person name="Ruckert C."/>
        </authorList>
    </citation>
    <scope>NUCLEOTIDE SEQUENCE</scope>
    <source>
        <strain evidence="1">CGMCC 4.5737</strain>
    </source>
</reference>
<proteinExistence type="predicted"/>
<accession>A0A8J3FY42</accession>
<name>A0A8J3FY42_9PSEU</name>
<sequence length="80" mass="8870">MKEHELPTQAGITRKTLESLDRARSGLSEARDWLASDWRPLGTPLPSARGDAWRDAQRLISQAKALIDEAKATLSDAEQN</sequence>
<evidence type="ECO:0000313" key="1">
    <source>
        <dbReference type="EMBL" id="GGM84723.1"/>
    </source>
</evidence>
<dbReference type="EMBL" id="BMMK01000079">
    <property type="protein sequence ID" value="GGM84723.1"/>
    <property type="molecule type" value="Genomic_DNA"/>
</dbReference>
<comment type="caution">
    <text evidence="1">The sequence shown here is derived from an EMBL/GenBank/DDBJ whole genome shotgun (WGS) entry which is preliminary data.</text>
</comment>
<dbReference type="RefSeq" id="WP_189062208.1">
    <property type="nucleotide sequence ID" value="NZ_BMMK01000079.1"/>
</dbReference>
<protein>
    <submittedName>
        <fullName evidence="1">Uncharacterized protein</fullName>
    </submittedName>
</protein>
<organism evidence="1 2">
    <name type="scientific">Longimycelium tulufanense</name>
    <dbReference type="NCBI Taxonomy" id="907463"/>
    <lineage>
        <taxon>Bacteria</taxon>
        <taxon>Bacillati</taxon>
        <taxon>Actinomycetota</taxon>
        <taxon>Actinomycetes</taxon>
        <taxon>Pseudonocardiales</taxon>
        <taxon>Pseudonocardiaceae</taxon>
        <taxon>Longimycelium</taxon>
    </lineage>
</organism>
<dbReference type="Proteomes" id="UP000637578">
    <property type="component" value="Unassembled WGS sequence"/>
</dbReference>
<evidence type="ECO:0000313" key="2">
    <source>
        <dbReference type="Proteomes" id="UP000637578"/>
    </source>
</evidence>
<reference evidence="1" key="2">
    <citation type="submission" date="2020-09" db="EMBL/GenBank/DDBJ databases">
        <authorList>
            <person name="Sun Q."/>
            <person name="Zhou Y."/>
        </authorList>
    </citation>
    <scope>NUCLEOTIDE SEQUENCE</scope>
    <source>
        <strain evidence="1">CGMCC 4.5737</strain>
    </source>
</reference>
<dbReference type="AlphaFoldDB" id="A0A8J3FY42"/>
<gene>
    <name evidence="1" type="ORF">GCM10012275_64320</name>
</gene>